<sequence length="237" mass="25700">MAPGRSKGAGCLPRRAPSSPRGFFPHGSTNVANPGQTAHPERNGRSPVLKFPLHRPLLLCLALGAVAPAPAATAPQGTTDDLFSLFDNVARMASSGLANWLRLSRETAVAAGVEPIPLDIRAQLEPWYDFQVLDAVRYQVGNPEQLDAASAFLQNPDVAAVTLVDVIVFRNAADARDNVALWAHELKHVQQYQQWGVDDFAARYTRDYEAVEAPAYKIQAEVSNTLRLMPGSRLAGH</sequence>
<accession>A0A7K4EDL9</accession>
<name>A0A7K4EDL9_9PSED</name>
<organism evidence="3 4">
    <name type="scientific">Pseudomonas bharatica CSV86</name>
    <dbReference type="NCBI Taxonomy" id="1005395"/>
    <lineage>
        <taxon>Bacteria</taxon>
        <taxon>Pseudomonadati</taxon>
        <taxon>Pseudomonadota</taxon>
        <taxon>Gammaproteobacteria</taxon>
        <taxon>Pseudomonadales</taxon>
        <taxon>Pseudomonadaceae</taxon>
        <taxon>Pseudomonas</taxon>
        <taxon>Pseudomonas bharatica</taxon>
    </lineage>
</organism>
<feature type="domain" description="eCIS core" evidence="2">
    <location>
        <begin position="115"/>
        <end position="195"/>
    </location>
</feature>
<gene>
    <name evidence="3" type="ORF">CSV86_011155</name>
</gene>
<reference evidence="3 4" key="1">
    <citation type="journal article" date="2013" name="Genome Announc.">
        <title>Genome Sequence of Naphthalene-Degrading Soil Bacterium Pseudomonas putida CSV86.</title>
        <authorList>
            <person name="Phale P.S."/>
            <person name="Paliwal V."/>
            <person name="Raju S.C."/>
            <person name="Modak A."/>
            <person name="Purohit H.J."/>
        </authorList>
    </citation>
    <scope>NUCLEOTIDE SEQUENCE [LARGE SCALE GENOMIC DNA]</scope>
    <source>
        <strain evidence="3 4">CSV86</strain>
    </source>
</reference>
<dbReference type="AlphaFoldDB" id="A0A7K4EDL9"/>
<dbReference type="EMBL" id="AMWJ02000001">
    <property type="protein sequence ID" value="NNJ15752.1"/>
    <property type="molecule type" value="Genomic_DNA"/>
</dbReference>
<dbReference type="InterPro" id="IPR025295">
    <property type="entry name" value="eCIS_core_dom"/>
</dbReference>
<dbReference type="Pfam" id="PF13699">
    <property type="entry name" value="eCIS_core"/>
    <property type="match status" value="1"/>
</dbReference>
<dbReference type="Proteomes" id="UP000010448">
    <property type="component" value="Unassembled WGS sequence"/>
</dbReference>
<feature type="compositionally biased region" description="Polar residues" evidence="1">
    <location>
        <begin position="27"/>
        <end position="36"/>
    </location>
</feature>
<evidence type="ECO:0000313" key="4">
    <source>
        <dbReference type="Proteomes" id="UP000010448"/>
    </source>
</evidence>
<comment type="caution">
    <text evidence="3">The sequence shown here is derived from an EMBL/GenBank/DDBJ whole genome shotgun (WGS) entry which is preliminary data.</text>
</comment>
<feature type="region of interest" description="Disordered" evidence="1">
    <location>
        <begin position="1"/>
        <end position="46"/>
    </location>
</feature>
<protein>
    <submittedName>
        <fullName evidence="3">DUF4157 domain-containing protein</fullName>
    </submittedName>
</protein>
<keyword evidence="4" id="KW-1185">Reference proteome</keyword>
<evidence type="ECO:0000259" key="2">
    <source>
        <dbReference type="Pfam" id="PF13699"/>
    </source>
</evidence>
<proteinExistence type="predicted"/>
<evidence type="ECO:0000313" key="3">
    <source>
        <dbReference type="EMBL" id="NNJ15752.1"/>
    </source>
</evidence>
<evidence type="ECO:0000256" key="1">
    <source>
        <dbReference type="SAM" id="MobiDB-lite"/>
    </source>
</evidence>